<proteinExistence type="predicted"/>
<keyword evidence="3" id="KW-1185">Reference proteome</keyword>
<dbReference type="AlphaFoldDB" id="A0A9P6W601"/>
<dbReference type="EMBL" id="PUHQ01000008">
    <property type="protein sequence ID" value="KAG0665573.1"/>
    <property type="molecule type" value="Genomic_DNA"/>
</dbReference>
<feature type="region of interest" description="Disordered" evidence="1">
    <location>
        <begin position="1"/>
        <end position="30"/>
    </location>
</feature>
<sequence>MSFWRNVRSQTSSGAESSRQGGSSSSSRGSAAAKAGVEQVVVLADCSSLPALRIRSAERGRYTETRLRLKAEDQIRRFEPLSASSPSELDFAPATARLASRLVLVRVREGLVLATSLDHRYSLATPEFILPLSVPGLITDRICKAFATLHARQAAGWSDSPFITSFGPASLSLSHAHGCLEKRSVSRWSTTGLLRQGHFPLCLPPALPAPTVSRRRQSTRRDAFSTQRTVALLSFCASGRSSTQ</sequence>
<feature type="compositionally biased region" description="Low complexity" evidence="1">
    <location>
        <begin position="12"/>
        <end position="30"/>
    </location>
</feature>
<evidence type="ECO:0000313" key="3">
    <source>
        <dbReference type="Proteomes" id="UP000777482"/>
    </source>
</evidence>
<protein>
    <submittedName>
        <fullName evidence="2">Uncharacterized protein</fullName>
    </submittedName>
</protein>
<accession>A0A9P6W601</accession>
<comment type="caution">
    <text evidence="2">The sequence shown here is derived from an EMBL/GenBank/DDBJ whole genome shotgun (WGS) entry which is preliminary data.</text>
</comment>
<dbReference type="Proteomes" id="UP000777482">
    <property type="component" value="Unassembled WGS sequence"/>
</dbReference>
<evidence type="ECO:0000313" key="2">
    <source>
        <dbReference type="EMBL" id="KAG0665573.1"/>
    </source>
</evidence>
<organism evidence="2 3">
    <name type="scientific">Rhodotorula mucilaginosa</name>
    <name type="common">Yeast</name>
    <name type="synonym">Rhodotorula rubra</name>
    <dbReference type="NCBI Taxonomy" id="5537"/>
    <lineage>
        <taxon>Eukaryota</taxon>
        <taxon>Fungi</taxon>
        <taxon>Dikarya</taxon>
        <taxon>Basidiomycota</taxon>
        <taxon>Pucciniomycotina</taxon>
        <taxon>Microbotryomycetes</taxon>
        <taxon>Sporidiobolales</taxon>
        <taxon>Sporidiobolaceae</taxon>
        <taxon>Rhodotorula</taxon>
    </lineage>
</organism>
<name>A0A9P6W601_RHOMI</name>
<reference evidence="2 3" key="1">
    <citation type="submission" date="2020-11" db="EMBL/GenBank/DDBJ databases">
        <title>Kefir isolates.</title>
        <authorList>
            <person name="Marcisauskas S."/>
            <person name="Kim Y."/>
            <person name="Blasche S."/>
        </authorList>
    </citation>
    <scope>NUCLEOTIDE SEQUENCE [LARGE SCALE GENOMIC DNA]</scope>
    <source>
        <strain evidence="2 3">KR</strain>
    </source>
</reference>
<gene>
    <name evidence="2" type="ORF">C6P46_006356</name>
</gene>
<evidence type="ECO:0000256" key="1">
    <source>
        <dbReference type="SAM" id="MobiDB-lite"/>
    </source>
</evidence>